<feature type="active site" evidence="9">
    <location>
        <position position="76"/>
    </location>
</feature>
<dbReference type="GO" id="GO:0004190">
    <property type="term" value="F:aspartic-type endopeptidase activity"/>
    <property type="evidence" value="ECO:0007669"/>
    <property type="project" value="UniProtKB-KW"/>
</dbReference>
<dbReference type="GeneID" id="123398047"/>
<dbReference type="OrthoDB" id="2747330at2759"/>
<reference evidence="13" key="1">
    <citation type="journal article" date="2012" name="Nature">
        <title>A physical, genetic and functional sequence assembly of the barley genome.</title>
        <authorList>
            <consortium name="The International Barley Genome Sequencing Consortium"/>
            <person name="Mayer K.F."/>
            <person name="Waugh R."/>
            <person name="Brown J.W."/>
            <person name="Schulman A."/>
            <person name="Langridge P."/>
            <person name="Platzer M."/>
            <person name="Fincher G.B."/>
            <person name="Muehlbauer G.J."/>
            <person name="Sato K."/>
            <person name="Close T.J."/>
            <person name="Wise R.P."/>
            <person name="Stein N."/>
        </authorList>
    </citation>
    <scope>NUCLEOTIDE SEQUENCE [LARGE SCALE GENOMIC DNA]</scope>
    <source>
        <strain evidence="13">cv. Morex</strain>
    </source>
</reference>
<protein>
    <recommendedName>
        <fullName evidence="7">Aspartic proteinase Asp1</fullName>
    </recommendedName>
    <alternativeName>
        <fullName evidence="8">Nucellin-like protein</fullName>
    </alternativeName>
</protein>
<evidence type="ECO:0000256" key="9">
    <source>
        <dbReference type="PIRSR" id="PIRSR601461-1"/>
    </source>
</evidence>
<comment type="similarity">
    <text evidence="1 10">Belongs to the peptidase A1 family.</text>
</comment>
<dbReference type="InterPro" id="IPR032861">
    <property type="entry name" value="TAXi_N"/>
</dbReference>
<dbReference type="PaxDb" id="4513-MLOC_12535.2"/>
<feature type="active site" evidence="9">
    <location>
        <position position="279"/>
    </location>
</feature>
<dbReference type="Pfam" id="PF14541">
    <property type="entry name" value="TAXi_C"/>
    <property type="match status" value="1"/>
</dbReference>
<dbReference type="FunFam" id="2.40.70.10:FF:000027">
    <property type="entry name" value="Aspartic proteinase Asp1 isoform A"/>
    <property type="match status" value="1"/>
</dbReference>
<dbReference type="SMR" id="M0UNE9"/>
<evidence type="ECO:0000256" key="4">
    <source>
        <dbReference type="ARBA" id="ARBA00022737"/>
    </source>
</evidence>
<keyword evidence="5 10" id="KW-0064">Aspartyl protease</keyword>
<dbReference type="PANTHER" id="PTHR13683:SF800">
    <property type="entry name" value="EUKARYOTIC ASPARTYL PROTEASE FAMILY PROTEIN"/>
    <property type="match status" value="1"/>
</dbReference>
<keyword evidence="4" id="KW-0677">Repeat</keyword>
<evidence type="ECO:0000256" key="7">
    <source>
        <dbReference type="ARBA" id="ARBA00068871"/>
    </source>
</evidence>
<evidence type="ECO:0000256" key="6">
    <source>
        <dbReference type="ARBA" id="ARBA00022801"/>
    </source>
</evidence>
<dbReference type="InterPro" id="IPR001461">
    <property type="entry name" value="Aspartic_peptidase_A1"/>
</dbReference>
<dbReference type="EnsemblPlants" id="HORVU.MOREX.r3.5HG0455490.1">
    <property type="protein sequence ID" value="HORVU.MOREX.r3.5HG0455490.1"/>
    <property type="gene ID" value="HORVU.MOREX.r3.5HG0455490"/>
</dbReference>
<organism evidence="12 13">
    <name type="scientific">Hordeum vulgare subsp. vulgare</name>
    <name type="common">Domesticated barley</name>
    <dbReference type="NCBI Taxonomy" id="112509"/>
    <lineage>
        <taxon>Eukaryota</taxon>
        <taxon>Viridiplantae</taxon>
        <taxon>Streptophyta</taxon>
        <taxon>Embryophyta</taxon>
        <taxon>Tracheophyta</taxon>
        <taxon>Spermatophyta</taxon>
        <taxon>Magnoliopsida</taxon>
        <taxon>Liliopsida</taxon>
        <taxon>Poales</taxon>
        <taxon>Poaceae</taxon>
        <taxon>BOP clade</taxon>
        <taxon>Pooideae</taxon>
        <taxon>Triticodae</taxon>
        <taxon>Triticeae</taxon>
        <taxon>Hordeinae</taxon>
        <taxon>Hordeum</taxon>
    </lineage>
</organism>
<dbReference type="ExpressionAtlas" id="M0UNE9">
    <property type="expression patterns" value="baseline"/>
</dbReference>
<dbReference type="CDD" id="cd05475">
    <property type="entry name" value="nucellin_like"/>
    <property type="match status" value="1"/>
</dbReference>
<keyword evidence="6 10" id="KW-0378">Hydrolase</keyword>
<gene>
    <name evidence="12" type="primary">LOC123398047</name>
</gene>
<name>M0UNE9_HORVV</name>
<accession>M0UNE9</accession>
<keyword evidence="13" id="KW-1185">Reference proteome</keyword>
<dbReference type="GO" id="GO:0006508">
    <property type="term" value="P:proteolysis"/>
    <property type="evidence" value="ECO:0007669"/>
    <property type="project" value="UniProtKB-KW"/>
</dbReference>
<evidence type="ECO:0000256" key="10">
    <source>
        <dbReference type="RuleBase" id="RU000454"/>
    </source>
</evidence>
<dbReference type="InParanoid" id="M0UNE9"/>
<proteinExistence type="inferred from homology"/>
<dbReference type="Gene3D" id="2.40.70.10">
    <property type="entry name" value="Acid Proteases"/>
    <property type="match status" value="2"/>
</dbReference>
<evidence type="ECO:0000256" key="3">
    <source>
        <dbReference type="ARBA" id="ARBA00022729"/>
    </source>
</evidence>
<dbReference type="Pfam" id="PF14543">
    <property type="entry name" value="TAXi_N"/>
    <property type="match status" value="1"/>
</dbReference>
<evidence type="ECO:0000256" key="8">
    <source>
        <dbReference type="ARBA" id="ARBA00077656"/>
    </source>
</evidence>
<keyword evidence="2 10" id="KW-0645">Protease</keyword>
<dbReference type="InterPro" id="IPR033121">
    <property type="entry name" value="PEPTIDASE_A1"/>
</dbReference>
<dbReference type="PROSITE" id="PS00141">
    <property type="entry name" value="ASP_PROTEASE"/>
    <property type="match status" value="2"/>
</dbReference>
<evidence type="ECO:0000259" key="11">
    <source>
        <dbReference type="PROSITE" id="PS51767"/>
    </source>
</evidence>
<dbReference type="RefSeq" id="XP_044948494.1">
    <property type="nucleotide sequence ID" value="XM_045092559.1"/>
</dbReference>
<dbReference type="InterPro" id="IPR033823">
    <property type="entry name" value="Nucellin"/>
</dbReference>
<dbReference type="Gramene" id="HORVU.MOREX.r3.5HG0455490.1">
    <property type="protein sequence ID" value="HORVU.MOREX.r3.5HG0455490.1"/>
    <property type="gene ID" value="HORVU.MOREX.r3.5HG0455490"/>
</dbReference>
<dbReference type="Gramene" id="HORVU.MOREX.r2.5HG0377080.1">
    <property type="protein sequence ID" value="HORVU.MOREX.r2.5HG0377080.1"/>
    <property type="gene ID" value="HORVU.MOREX.r2.5HG0377080"/>
</dbReference>
<evidence type="ECO:0000256" key="1">
    <source>
        <dbReference type="ARBA" id="ARBA00007447"/>
    </source>
</evidence>
<evidence type="ECO:0000256" key="5">
    <source>
        <dbReference type="ARBA" id="ARBA00022750"/>
    </source>
</evidence>
<evidence type="ECO:0000256" key="2">
    <source>
        <dbReference type="ARBA" id="ARBA00022670"/>
    </source>
</evidence>
<reference evidence="12" key="3">
    <citation type="submission" date="2022-01" db="UniProtKB">
        <authorList>
            <consortium name="EnsemblPlants"/>
        </authorList>
    </citation>
    <scope>IDENTIFICATION</scope>
    <source>
        <strain evidence="12">subsp. vulgare</strain>
    </source>
</reference>
<evidence type="ECO:0000313" key="12">
    <source>
        <dbReference type="EnsemblPlants" id="HORVU.MOREX.r3.5HG0455490.1"/>
    </source>
</evidence>
<feature type="domain" description="Peptidase A1" evidence="11">
    <location>
        <begin position="58"/>
        <end position="406"/>
    </location>
</feature>
<dbReference type="InterPro" id="IPR021109">
    <property type="entry name" value="Peptidase_aspartic_dom_sf"/>
</dbReference>
<sequence length="451" mass="49336">MASRWAPLPAGLLLLLLLAVLLPARADRPARTAHADDDPEASSAVFQLYGNVYPHGLYYVAMSIGNPAKPYFLDVDTGSDLTWLQCDAPCVSCSKVPHPLYRPTKNKLVPCVDQLCASLHGELSRNHKCDSPKQQCDYEVKYADQGSSLGVLVNDTFAVRLANASVVRPSLAFGCGYDQEVGSSTEVAPTDGVLGLGSGSISLLSQLKQHGITKNVVGHCLSMRGGGFLFFGDNLVPYSRATWVPMARSAFRNYYSPGSASLYFGVRSLGVRPMEVVLDSGSSFTYFSAQPYQMLVTALKGDLSKTLKEVSDPSLPLCWKGKKPFKSVLDVKKEFKSLVLNFANGKKALMEIPPENYLIVTKYGNACLGILNGSEIGLKDLNIVGDITMQDQMVIYDNERGQIGWIRAPCDRIPNENTIHGFEEGYCWPQFPSIFGIQNEECAANYRSNKE</sequence>
<dbReference type="PROSITE" id="PS51767">
    <property type="entry name" value="PEPTIDASE_A1"/>
    <property type="match status" value="1"/>
</dbReference>
<keyword evidence="3" id="KW-0732">Signal</keyword>
<dbReference type="AlphaFoldDB" id="M0UNE9"/>
<dbReference type="InterPro" id="IPR032799">
    <property type="entry name" value="TAXi_C"/>
</dbReference>
<evidence type="ECO:0000313" key="13">
    <source>
        <dbReference type="Proteomes" id="UP000011116"/>
    </source>
</evidence>
<dbReference type="PRINTS" id="PR00792">
    <property type="entry name" value="PEPSIN"/>
</dbReference>
<dbReference type="STRING" id="112509.M0UNE9"/>
<dbReference type="FunCoup" id="M0UNE9">
    <property type="interactions" value="14"/>
</dbReference>
<dbReference type="FunFam" id="2.40.70.10:FF:000015">
    <property type="entry name" value="Aspartyl protease family protein"/>
    <property type="match status" value="1"/>
</dbReference>
<reference evidence="12" key="2">
    <citation type="submission" date="2020-10" db="EMBL/GenBank/DDBJ databases">
        <authorList>
            <person name="Scholz U."/>
            <person name="Mascher M."/>
            <person name="Fiebig A."/>
        </authorList>
    </citation>
    <scope>NUCLEOTIDE SEQUENCE [LARGE SCALE GENOMIC DNA]</scope>
    <source>
        <strain evidence="12">cv. Morex</strain>
    </source>
</reference>
<dbReference type="InterPro" id="IPR001969">
    <property type="entry name" value="Aspartic_peptidase_AS"/>
</dbReference>
<dbReference type="Proteomes" id="UP000011116">
    <property type="component" value="Chromosome 5H"/>
</dbReference>
<dbReference type="SUPFAM" id="SSF50630">
    <property type="entry name" value="Acid proteases"/>
    <property type="match status" value="1"/>
</dbReference>
<dbReference type="KEGG" id="hvg:123398047"/>
<dbReference type="PANTHER" id="PTHR13683">
    <property type="entry name" value="ASPARTYL PROTEASES"/>
    <property type="match status" value="1"/>
</dbReference>
<dbReference type="eggNOG" id="KOG1339">
    <property type="taxonomic scope" value="Eukaryota"/>
</dbReference>